<evidence type="ECO:0000259" key="1">
    <source>
        <dbReference type="Pfam" id="PF13529"/>
    </source>
</evidence>
<sequence length="331" mass="35998">MFIPSYVDRMTRPFQWHLPNARTAGVLLCVLSLLLLAGCASTPRISSPERLGIPQQASIADVPFFGQRDYQCGPAALAMVLNDSGVEIDVDALIPQLFLPNRQGSVQPEMLATVRRQGRVPFVLDNDIESLLETLAADQPVVVMQNLSLPIAPLWHYAVATGYDLDQEMIRLHTGFKPNQDMALSTFNATWARSDRWAMVALPPGEIPPGISAQAALSAISNAERVQGAVELQPSWEALVERWPGLAMGWFGLGNARYASDDRAGAANAFRFATLHDPELAAAWLNLGLTLHGLGEEQEARTALEQAAALPGKWQETAETKLAALFPKEAP</sequence>
<proteinExistence type="predicted"/>
<accession>A0A1G7V9B5</accession>
<dbReference type="Pfam" id="PF13529">
    <property type="entry name" value="Peptidase_C39_2"/>
    <property type="match status" value="1"/>
</dbReference>
<organism evidence="2 3">
    <name type="scientific">Onishia taeanensis</name>
    <dbReference type="NCBI Taxonomy" id="284577"/>
    <lineage>
        <taxon>Bacteria</taxon>
        <taxon>Pseudomonadati</taxon>
        <taxon>Pseudomonadota</taxon>
        <taxon>Gammaproteobacteria</taxon>
        <taxon>Oceanospirillales</taxon>
        <taxon>Halomonadaceae</taxon>
        <taxon>Onishia</taxon>
    </lineage>
</organism>
<keyword evidence="3" id="KW-1185">Reference proteome</keyword>
<reference evidence="2 3" key="1">
    <citation type="submission" date="2016-10" db="EMBL/GenBank/DDBJ databases">
        <authorList>
            <person name="de Groot N.N."/>
        </authorList>
    </citation>
    <scope>NUCLEOTIDE SEQUENCE [LARGE SCALE GENOMIC DNA]</scope>
    <source>
        <strain evidence="2 3">BH539</strain>
    </source>
</reference>
<evidence type="ECO:0000313" key="2">
    <source>
        <dbReference type="EMBL" id="SDG56386.1"/>
    </source>
</evidence>
<evidence type="ECO:0000313" key="3">
    <source>
        <dbReference type="Proteomes" id="UP000198641"/>
    </source>
</evidence>
<dbReference type="InterPro" id="IPR019734">
    <property type="entry name" value="TPR_rpt"/>
</dbReference>
<dbReference type="STRING" id="284577.SAMN05216571_12021"/>
<dbReference type="AlphaFoldDB" id="A0A1G7V9B5"/>
<dbReference type="NCBIfam" id="NF033920">
    <property type="entry name" value="C39_PA2778_fam"/>
    <property type="match status" value="1"/>
</dbReference>
<dbReference type="Proteomes" id="UP000198641">
    <property type="component" value="Unassembled WGS sequence"/>
</dbReference>
<feature type="domain" description="Peptidase C39-like" evidence="1">
    <location>
        <begin position="61"/>
        <end position="169"/>
    </location>
</feature>
<dbReference type="SMART" id="SM00028">
    <property type="entry name" value="TPR"/>
    <property type="match status" value="2"/>
</dbReference>
<dbReference type="Gene3D" id="1.25.40.10">
    <property type="entry name" value="Tetratricopeptide repeat domain"/>
    <property type="match status" value="1"/>
</dbReference>
<dbReference type="EMBL" id="FNCI01000020">
    <property type="protein sequence ID" value="SDG56386.1"/>
    <property type="molecule type" value="Genomic_DNA"/>
</dbReference>
<gene>
    <name evidence="2" type="ORF">SAMN05216571_12021</name>
</gene>
<dbReference type="InterPro" id="IPR011990">
    <property type="entry name" value="TPR-like_helical_dom_sf"/>
</dbReference>
<dbReference type="SUPFAM" id="SSF48452">
    <property type="entry name" value="TPR-like"/>
    <property type="match status" value="1"/>
</dbReference>
<protein>
    <submittedName>
        <fullName evidence="2">Peptidase_C39 like family protein</fullName>
    </submittedName>
</protein>
<dbReference type="InterPro" id="IPR039564">
    <property type="entry name" value="Peptidase_C39-like"/>
</dbReference>
<name>A0A1G7V9B5_9GAMM</name>
<dbReference type="Gene3D" id="3.90.70.10">
    <property type="entry name" value="Cysteine proteinases"/>
    <property type="match status" value="1"/>
</dbReference>